<dbReference type="Proteomes" id="UP000293398">
    <property type="component" value="Unassembled WGS sequence"/>
</dbReference>
<dbReference type="EMBL" id="SHKO01000002">
    <property type="protein sequence ID" value="RZT94248.1"/>
    <property type="molecule type" value="Genomic_DNA"/>
</dbReference>
<accession>A0A4Q7VFG7</accession>
<reference evidence="1 2" key="1">
    <citation type="submission" date="2019-02" db="EMBL/GenBank/DDBJ databases">
        <title>Genomic Encyclopedia of Type Strains, Phase IV (KMG-IV): sequencing the most valuable type-strain genomes for metagenomic binning, comparative biology and taxonomic classification.</title>
        <authorList>
            <person name="Goeker M."/>
        </authorList>
    </citation>
    <scope>NUCLEOTIDE SEQUENCE [LARGE SCALE GENOMIC DNA]</scope>
    <source>
        <strain evidence="1 2">DSM 23814</strain>
    </source>
</reference>
<keyword evidence="2" id="KW-1185">Reference proteome</keyword>
<comment type="caution">
    <text evidence="1">The sequence shown here is derived from an EMBL/GenBank/DDBJ whole genome shotgun (WGS) entry which is preliminary data.</text>
</comment>
<protein>
    <submittedName>
        <fullName evidence="1">Uncharacterized protein</fullName>
    </submittedName>
</protein>
<name>A0A4Q7VFG7_9BURK</name>
<evidence type="ECO:0000313" key="2">
    <source>
        <dbReference type="Proteomes" id="UP000293398"/>
    </source>
</evidence>
<sequence length="48" mass="5702">MLTQCMNFVQPPTEVNCKFNIAPVISEFFKSDTFLNSVRYNYLYFILN</sequence>
<dbReference type="AlphaFoldDB" id="A0A4Q7VFG7"/>
<organism evidence="1 2">
    <name type="scientific">Advenella incenata</name>
    <dbReference type="NCBI Taxonomy" id="267800"/>
    <lineage>
        <taxon>Bacteria</taxon>
        <taxon>Pseudomonadati</taxon>
        <taxon>Pseudomonadota</taxon>
        <taxon>Betaproteobacteria</taxon>
        <taxon>Burkholderiales</taxon>
        <taxon>Alcaligenaceae</taxon>
    </lineage>
</organism>
<proteinExistence type="predicted"/>
<gene>
    <name evidence="1" type="ORF">EV681_2666</name>
</gene>
<evidence type="ECO:0000313" key="1">
    <source>
        <dbReference type="EMBL" id="RZT94248.1"/>
    </source>
</evidence>